<evidence type="ECO:0000313" key="3">
    <source>
        <dbReference type="Proteomes" id="UP000481043"/>
    </source>
</evidence>
<proteinExistence type="predicted"/>
<protein>
    <submittedName>
        <fullName evidence="2">Pilus assembly protein</fullName>
    </submittedName>
</protein>
<evidence type="ECO:0000259" key="1">
    <source>
        <dbReference type="Pfam" id="PF07811"/>
    </source>
</evidence>
<dbReference type="AlphaFoldDB" id="A0A6M0Q451"/>
<comment type="caution">
    <text evidence="2">The sequence shown here is derived from an EMBL/GenBank/DDBJ whole genome shotgun (WGS) entry which is preliminary data.</text>
</comment>
<dbReference type="InterPro" id="IPR012495">
    <property type="entry name" value="TadE-like_dom"/>
</dbReference>
<accession>A0A6M0Q451</accession>
<dbReference type="EMBL" id="JAAIWM010000001">
    <property type="protein sequence ID" value="NEY71012.1"/>
    <property type="molecule type" value="Genomic_DNA"/>
</dbReference>
<dbReference type="Pfam" id="PF07811">
    <property type="entry name" value="TadE"/>
    <property type="match status" value="1"/>
</dbReference>
<dbReference type="Proteomes" id="UP000481043">
    <property type="component" value="Unassembled WGS sequence"/>
</dbReference>
<feature type="domain" description="TadE-like" evidence="1">
    <location>
        <begin position="7"/>
        <end position="49"/>
    </location>
</feature>
<sequence length="127" mass="14070">MFKDQRGQSLVEMALLLPVLLLLLVGIIDFGRVLYSYSHLHLATQETVRLAGLGKTDQEITQFAKGYIQIGDAANLQVAISPNDQNRSSGEYVSVTLQYPIELITPLLSEVIPNPFQLQADSTIRVE</sequence>
<organism evidence="2 3">
    <name type="scientific">Bacillus mesophilus</name>
    <dbReference type="NCBI Taxonomy" id="1808955"/>
    <lineage>
        <taxon>Bacteria</taxon>
        <taxon>Bacillati</taxon>
        <taxon>Bacillota</taxon>
        <taxon>Bacilli</taxon>
        <taxon>Bacillales</taxon>
        <taxon>Bacillaceae</taxon>
        <taxon>Bacillus</taxon>
    </lineage>
</organism>
<keyword evidence="3" id="KW-1185">Reference proteome</keyword>
<evidence type="ECO:0000313" key="2">
    <source>
        <dbReference type="EMBL" id="NEY71012.1"/>
    </source>
</evidence>
<reference evidence="2 3" key="1">
    <citation type="submission" date="2020-02" db="EMBL/GenBank/DDBJ databases">
        <title>Bacillus aquiflavi sp. nov., isolated from yellow water of strong flavor Chinese baijiu in Yibin region of China.</title>
        <authorList>
            <person name="Xie J."/>
        </authorList>
    </citation>
    <scope>NUCLEOTIDE SEQUENCE [LARGE SCALE GENOMIC DNA]</scope>
    <source>
        <strain evidence="2 3">SA4</strain>
    </source>
</reference>
<gene>
    <name evidence="2" type="ORF">G4D63_04565</name>
</gene>
<name>A0A6M0Q451_9BACI</name>